<dbReference type="PRINTS" id="PR00109">
    <property type="entry name" value="TYRKINASE"/>
</dbReference>
<accession>A0A397SYC9</accession>
<dbReference type="GO" id="GO:0004674">
    <property type="term" value="F:protein serine/threonine kinase activity"/>
    <property type="evidence" value="ECO:0007669"/>
    <property type="project" value="TreeGrafter"/>
</dbReference>
<evidence type="ECO:0000256" key="1">
    <source>
        <dbReference type="ARBA" id="ARBA00022679"/>
    </source>
</evidence>
<gene>
    <name evidence="6" type="ORF">C1645_823114</name>
</gene>
<dbReference type="InterPro" id="IPR051681">
    <property type="entry name" value="Ser/Thr_Kinases-Pseudokinases"/>
</dbReference>
<protein>
    <submittedName>
        <fullName evidence="6">Kinase-like domain-containing protein</fullName>
    </submittedName>
</protein>
<dbReference type="Proteomes" id="UP000265703">
    <property type="component" value="Unassembled WGS sequence"/>
</dbReference>
<keyword evidence="1" id="KW-0808">Transferase</keyword>
<evidence type="ECO:0000313" key="6">
    <source>
        <dbReference type="EMBL" id="RIA90662.1"/>
    </source>
</evidence>
<keyword evidence="4" id="KW-0067">ATP-binding</keyword>
<evidence type="ECO:0000256" key="2">
    <source>
        <dbReference type="ARBA" id="ARBA00022741"/>
    </source>
</evidence>
<sequence>MKIENVNDENFFDPTPKLKSSPIPIMFVSFNEYDDKCVYCGDEYIEALFYVQKYCKKCLLRYITTITTVIADSDTYLDVYYKMKLECSKHEISRKDRTHNIQECCRNCLEILCFKQMLGYDSYTCKVPSYITVHNKMIEIEKYCKLCEKLLKDGTTLCTDCYLISFECIKSALTKKNIQILYLPWWHNIFSCDTCNSKLKFTSDCQKYCEYCYIFYTGCRYCLTTNVIFGPANQSQCKKCKRITSITLDDISSGNELLDEFLFGSRLDIFNNIKITENNFYIQYFIKYFSPYGIYSSIYQNCDFAKIESNLMKWIPYSQFTNVKKIAEGGFGIIYKATWLDRRNRTIILKRFKNFQDISKILLNELKSNQHCYKTSCWKTSKVIRTYGLTKDKDYILIMEYASRGDLHNFLQKNFTYIKWSKKLDTLWDISKGLEYIHNVKYVHRDFHSGNILLDESFSWKIGDLGLSQPANNTSNNEIYGVIPYIAPEIFKGSAFSKESDIYSMGMIMWELTTGCKPFASVEHDHKLIFKILDGERPKITEDTPECFANLMKSCWNPDPKKRPTITKIRNTFRNWSFISFTNKSQEFYKAELKRIELIKSKQLGPEFTEKAHSKGIYTSRLLSSLISKCSSINSSLISFGNMQDYISTELEFDIDTESLPSPILNPIIQNSPTILHSNAIYTGGHSNVLSTSLKKQNVEESNIETHEQ</sequence>
<evidence type="ECO:0000256" key="4">
    <source>
        <dbReference type="ARBA" id="ARBA00022840"/>
    </source>
</evidence>
<dbReference type="OrthoDB" id="10261027at2759"/>
<dbReference type="Gene3D" id="1.10.510.10">
    <property type="entry name" value="Transferase(Phosphotransferase) domain 1"/>
    <property type="match status" value="1"/>
</dbReference>
<feature type="domain" description="Protein kinase" evidence="5">
    <location>
        <begin position="320"/>
        <end position="579"/>
    </location>
</feature>
<evidence type="ECO:0000313" key="7">
    <source>
        <dbReference type="Proteomes" id="UP000265703"/>
    </source>
</evidence>
<reference evidence="6 7" key="1">
    <citation type="submission" date="2018-06" db="EMBL/GenBank/DDBJ databases">
        <title>Comparative genomics reveals the genomic features of Rhizophagus irregularis, R. cerebriforme, R. diaphanum and Gigaspora rosea, and their symbiotic lifestyle signature.</title>
        <authorList>
            <person name="Morin E."/>
            <person name="San Clemente H."/>
            <person name="Chen E.C.H."/>
            <person name="De La Providencia I."/>
            <person name="Hainaut M."/>
            <person name="Kuo A."/>
            <person name="Kohler A."/>
            <person name="Murat C."/>
            <person name="Tang N."/>
            <person name="Roy S."/>
            <person name="Loubradou J."/>
            <person name="Henrissat B."/>
            <person name="Grigoriev I.V."/>
            <person name="Corradi N."/>
            <person name="Roux C."/>
            <person name="Martin F.M."/>
        </authorList>
    </citation>
    <scope>NUCLEOTIDE SEQUENCE [LARGE SCALE GENOMIC DNA]</scope>
    <source>
        <strain evidence="6 7">DAOM 227022</strain>
    </source>
</reference>
<dbReference type="InterPro" id="IPR001245">
    <property type="entry name" value="Ser-Thr/Tyr_kinase_cat_dom"/>
</dbReference>
<dbReference type="AlphaFoldDB" id="A0A397SYC9"/>
<proteinExistence type="predicted"/>
<evidence type="ECO:0000259" key="5">
    <source>
        <dbReference type="PROSITE" id="PS50011"/>
    </source>
</evidence>
<dbReference type="PANTHER" id="PTHR44329:SF288">
    <property type="entry name" value="MITOGEN-ACTIVATED PROTEIN KINASE KINASE KINASE 20"/>
    <property type="match status" value="1"/>
</dbReference>
<dbReference type="InterPro" id="IPR011009">
    <property type="entry name" value="Kinase-like_dom_sf"/>
</dbReference>
<keyword evidence="2" id="KW-0547">Nucleotide-binding</keyword>
<keyword evidence="3 6" id="KW-0418">Kinase</keyword>
<comment type="caution">
    <text evidence="6">The sequence shown here is derived from an EMBL/GenBank/DDBJ whole genome shotgun (WGS) entry which is preliminary data.</text>
</comment>
<evidence type="ECO:0000256" key="3">
    <source>
        <dbReference type="ARBA" id="ARBA00022777"/>
    </source>
</evidence>
<dbReference type="GO" id="GO:0005524">
    <property type="term" value="F:ATP binding"/>
    <property type="evidence" value="ECO:0007669"/>
    <property type="project" value="UniProtKB-KW"/>
</dbReference>
<dbReference type="InterPro" id="IPR000719">
    <property type="entry name" value="Prot_kinase_dom"/>
</dbReference>
<dbReference type="Pfam" id="PF07714">
    <property type="entry name" value="PK_Tyr_Ser-Thr"/>
    <property type="match status" value="1"/>
</dbReference>
<dbReference type="EMBL" id="QKYT01000175">
    <property type="protein sequence ID" value="RIA90662.1"/>
    <property type="molecule type" value="Genomic_DNA"/>
</dbReference>
<dbReference type="SUPFAM" id="SSF56112">
    <property type="entry name" value="Protein kinase-like (PK-like)"/>
    <property type="match status" value="1"/>
</dbReference>
<dbReference type="PANTHER" id="PTHR44329">
    <property type="entry name" value="SERINE/THREONINE-PROTEIN KINASE TNNI3K-RELATED"/>
    <property type="match status" value="1"/>
</dbReference>
<keyword evidence="7" id="KW-1185">Reference proteome</keyword>
<dbReference type="PROSITE" id="PS50011">
    <property type="entry name" value="PROTEIN_KINASE_DOM"/>
    <property type="match status" value="1"/>
</dbReference>
<organism evidence="6 7">
    <name type="scientific">Glomus cerebriforme</name>
    <dbReference type="NCBI Taxonomy" id="658196"/>
    <lineage>
        <taxon>Eukaryota</taxon>
        <taxon>Fungi</taxon>
        <taxon>Fungi incertae sedis</taxon>
        <taxon>Mucoromycota</taxon>
        <taxon>Glomeromycotina</taxon>
        <taxon>Glomeromycetes</taxon>
        <taxon>Glomerales</taxon>
        <taxon>Glomeraceae</taxon>
        <taxon>Glomus</taxon>
    </lineage>
</organism>
<dbReference type="STRING" id="658196.A0A397SYC9"/>
<name>A0A397SYC9_9GLOM</name>